<proteinExistence type="predicted"/>
<evidence type="ECO:0000313" key="2">
    <source>
        <dbReference type="Proteomes" id="UP000554520"/>
    </source>
</evidence>
<dbReference type="AlphaFoldDB" id="A0A839UIA9"/>
<evidence type="ECO:0000313" key="1">
    <source>
        <dbReference type="EMBL" id="MBB3149645.1"/>
    </source>
</evidence>
<accession>A0A839UIA9</accession>
<dbReference type="EMBL" id="JACHXN010000037">
    <property type="protein sequence ID" value="MBB3149645.1"/>
    <property type="molecule type" value="Genomic_DNA"/>
</dbReference>
<organism evidence="1 2">
    <name type="scientific">Phyllobacterium trifolii</name>
    <dbReference type="NCBI Taxonomy" id="300193"/>
    <lineage>
        <taxon>Bacteria</taxon>
        <taxon>Pseudomonadati</taxon>
        <taxon>Pseudomonadota</taxon>
        <taxon>Alphaproteobacteria</taxon>
        <taxon>Hyphomicrobiales</taxon>
        <taxon>Phyllobacteriaceae</taxon>
        <taxon>Phyllobacterium</taxon>
    </lineage>
</organism>
<name>A0A839UIA9_9HYPH</name>
<dbReference type="Proteomes" id="UP000554520">
    <property type="component" value="Unassembled WGS sequence"/>
</dbReference>
<comment type="caution">
    <text evidence="1">The sequence shown here is derived from an EMBL/GenBank/DDBJ whole genome shotgun (WGS) entry which is preliminary data.</text>
</comment>
<reference evidence="1 2" key="1">
    <citation type="submission" date="2020-08" db="EMBL/GenBank/DDBJ databases">
        <title>Genomic Encyclopedia of Type Strains, Phase III (KMG-III): the genomes of soil and plant-associated and newly described type strains.</title>
        <authorList>
            <person name="Whitman W."/>
        </authorList>
    </citation>
    <scope>NUCLEOTIDE SEQUENCE [LARGE SCALE GENOMIC DNA]</scope>
    <source>
        <strain evidence="1 2">CECT 7015</strain>
    </source>
</reference>
<keyword evidence="2" id="KW-1185">Reference proteome</keyword>
<gene>
    <name evidence="1" type="ORF">FHS21_006099</name>
</gene>
<protein>
    <submittedName>
        <fullName evidence="1">Uncharacterized protein</fullName>
    </submittedName>
</protein>
<sequence length="33" mass="3639">MRIAPKECIGGRSENTAALIIDIKIVPYILRSP</sequence>